<feature type="region of interest" description="Disordered" evidence="1">
    <location>
        <begin position="98"/>
        <end position="149"/>
    </location>
</feature>
<accession>A0A3E2HPG3</accession>
<feature type="region of interest" description="Disordered" evidence="1">
    <location>
        <begin position="17"/>
        <end position="57"/>
    </location>
</feature>
<reference evidence="3 4" key="1">
    <citation type="submission" date="2018-05" db="EMBL/GenBank/DDBJ databases">
        <title>Draft genome sequence of Scytalidium lignicola DSM 105466, a ubiquitous saprotrophic fungus.</title>
        <authorList>
            <person name="Buettner E."/>
            <person name="Gebauer A.M."/>
            <person name="Hofrichter M."/>
            <person name="Liers C."/>
            <person name="Kellner H."/>
        </authorList>
    </citation>
    <scope>NUCLEOTIDE SEQUENCE [LARGE SCALE GENOMIC DNA]</scope>
    <source>
        <strain evidence="3 4">DSM 105466</strain>
    </source>
</reference>
<evidence type="ECO:0000259" key="2">
    <source>
        <dbReference type="PROSITE" id="PS50031"/>
    </source>
</evidence>
<dbReference type="InterPro" id="IPR011992">
    <property type="entry name" value="EF-hand-dom_pair"/>
</dbReference>
<evidence type="ECO:0000313" key="4">
    <source>
        <dbReference type="Proteomes" id="UP000258309"/>
    </source>
</evidence>
<feature type="region of interest" description="Disordered" evidence="1">
    <location>
        <begin position="171"/>
        <end position="381"/>
    </location>
</feature>
<dbReference type="EMBL" id="NCSJ02000014">
    <property type="protein sequence ID" value="RFU34931.1"/>
    <property type="molecule type" value="Genomic_DNA"/>
</dbReference>
<comment type="caution">
    <text evidence="3">The sequence shown here is derived from an EMBL/GenBank/DDBJ whole genome shotgun (WGS) entry which is preliminary data.</text>
</comment>
<dbReference type="Gene3D" id="1.10.238.10">
    <property type="entry name" value="EF-hand"/>
    <property type="match status" value="1"/>
</dbReference>
<evidence type="ECO:0000313" key="3">
    <source>
        <dbReference type="EMBL" id="RFU34931.1"/>
    </source>
</evidence>
<feature type="non-terminal residue" evidence="3">
    <location>
        <position position="1"/>
    </location>
</feature>
<feature type="compositionally biased region" description="Basic residues" evidence="1">
    <location>
        <begin position="445"/>
        <end position="454"/>
    </location>
</feature>
<protein>
    <recommendedName>
        <fullName evidence="2">EH domain-containing protein</fullName>
    </recommendedName>
</protein>
<dbReference type="OMA" id="RWRDAIT"/>
<gene>
    <name evidence="3" type="ORF">B7463_g1411</name>
</gene>
<feature type="domain" description="EH" evidence="2">
    <location>
        <begin position="519"/>
        <end position="605"/>
    </location>
</feature>
<dbReference type="Pfam" id="PF12763">
    <property type="entry name" value="EH"/>
    <property type="match status" value="1"/>
</dbReference>
<dbReference type="SUPFAM" id="SSF47473">
    <property type="entry name" value="EF-hand"/>
    <property type="match status" value="1"/>
</dbReference>
<dbReference type="PROSITE" id="PS50031">
    <property type="entry name" value="EH"/>
    <property type="match status" value="1"/>
</dbReference>
<name>A0A3E2HPG3_SCYLI</name>
<dbReference type="SMART" id="SM00027">
    <property type="entry name" value="EH"/>
    <property type="match status" value="1"/>
</dbReference>
<feature type="compositionally biased region" description="Basic residues" evidence="1">
    <location>
        <begin position="489"/>
        <end position="502"/>
    </location>
</feature>
<proteinExistence type="predicted"/>
<feature type="non-terminal residue" evidence="3">
    <location>
        <position position="634"/>
    </location>
</feature>
<feature type="compositionally biased region" description="Low complexity" evidence="1">
    <location>
        <begin position="98"/>
        <end position="119"/>
    </location>
</feature>
<dbReference type="Proteomes" id="UP000258309">
    <property type="component" value="Unassembled WGS sequence"/>
</dbReference>
<keyword evidence="4" id="KW-1185">Reference proteome</keyword>
<feature type="compositionally biased region" description="Low complexity" evidence="1">
    <location>
        <begin position="231"/>
        <end position="243"/>
    </location>
</feature>
<feature type="compositionally biased region" description="Low complexity" evidence="1">
    <location>
        <begin position="186"/>
        <end position="204"/>
    </location>
</feature>
<sequence>MPVEHFRDDSSRITDLRSARDVNSSKNDALKGATLAFGKPAVKPKPQLGSKTGAGILNNNNHNNPAFIAAAATKDNHSNNNGNNNNYNAALAAATKVGSPSRPLSSSASVSSSSTLSKTSRARAESIGNPPLLKHQRTGSSTVGGNIGVGTLEYQHTSQQLRNQLDRSTNTYLQLPHNGPPPEPSRSPSLAAALAASRSAPSSPNRISQQQHQPSSPGTRAGQSSYRSPVSIRSMSSEQDSSSDPVLDTSPIPPTTALIGMFEKNAGPTTEKHTKKVTRDSTVRKPETPPKPAVPVRVRTPSPRRPENPQLEIKAPTPVRAVQTARTKTLLETQKPQPPPQRSKPAVTIPKPSKPPAPRPEPQNDGYESSGGESFVSASDYQPSFRATLQARRLASPSSASINSSAVIDSMANAIVASSLASSRAVSPTKQTINSNSLAPQPPPPRRHLFHTHHAKEPSRTPSPAKPQGLRTTLRKTKPDDELDENEKRRHRKNLVKKHPNKHHEGDRKRWRDAITERERKRYEAVWASNKGLFPSPYLNPEASTSSVCSLVVRDIYSRSRLNDDVLEEVYNLVDRHLNGRLEKEEFVVGLWLIDQRLKGRKLPPRVSESVWRSVGLLGDIKVKGAKGGKASKR</sequence>
<feature type="compositionally biased region" description="Basic and acidic residues" evidence="1">
    <location>
        <begin position="277"/>
        <end position="288"/>
    </location>
</feature>
<organism evidence="3 4">
    <name type="scientific">Scytalidium lignicola</name>
    <name type="common">Hyphomycete</name>
    <dbReference type="NCBI Taxonomy" id="5539"/>
    <lineage>
        <taxon>Eukaryota</taxon>
        <taxon>Fungi</taxon>
        <taxon>Dikarya</taxon>
        <taxon>Ascomycota</taxon>
        <taxon>Pezizomycotina</taxon>
        <taxon>Leotiomycetes</taxon>
        <taxon>Leotiomycetes incertae sedis</taxon>
        <taxon>Scytalidium</taxon>
    </lineage>
</organism>
<feature type="compositionally biased region" description="Polar residues" evidence="1">
    <location>
        <begin position="428"/>
        <end position="439"/>
    </location>
</feature>
<evidence type="ECO:0000256" key="1">
    <source>
        <dbReference type="SAM" id="MobiDB-lite"/>
    </source>
</evidence>
<dbReference type="STRING" id="5539.A0A3E2HPG3"/>
<dbReference type="InterPro" id="IPR000261">
    <property type="entry name" value="EH_dom"/>
</dbReference>
<dbReference type="OrthoDB" id="10045710at2759"/>
<feature type="compositionally biased region" description="Pro residues" evidence="1">
    <location>
        <begin position="352"/>
        <end position="361"/>
    </location>
</feature>
<dbReference type="AlphaFoldDB" id="A0A3E2HPG3"/>
<feature type="region of interest" description="Disordered" evidence="1">
    <location>
        <begin position="423"/>
        <end position="512"/>
    </location>
</feature>
<feature type="compositionally biased region" description="Basic and acidic residues" evidence="1">
    <location>
        <begin position="503"/>
        <end position="512"/>
    </location>
</feature>
<feature type="compositionally biased region" description="Polar residues" evidence="1">
    <location>
        <begin position="205"/>
        <end position="228"/>
    </location>
</feature>